<dbReference type="Pfam" id="PF02926">
    <property type="entry name" value="THUMP"/>
    <property type="match status" value="1"/>
</dbReference>
<dbReference type="InterPro" id="IPR029063">
    <property type="entry name" value="SAM-dependent_MTases_sf"/>
</dbReference>
<sequence length="388" mass="42477">MDTGAFTLVARTLAGLEPILAAELAALGATDITSQTRAVSFSGTKELMYRANLCARTALRILAPICTFTATMPEQVYASVSAIDWTRYLDPDTTFAIDSTVNSPYFNHANYIALKAKDAIADYFRDKTGKRPSVNVEHPDLRIHIHIHDSECTVSLDSSGASLHKRGWRVDQGVAPLNEVLAAGMVLLTGWDRTVPFIDPMCGSGTLLVEAALIMGNIAPGKFRAAFGFMRWKDFDAALWRSVTAQSIAAEQPIACPILGYDASEQAVAGACKNISAAGLEKNITVSCKRFEDLSPATDTGMLIINPPYGERLKENDPSALYAAMGDTLKQRFSGHEAWILSANMEALKRIGLRASKKRTLFNGQLECRFQRYSLYYGSLKSKWKDKT</sequence>
<reference evidence="5 6" key="1">
    <citation type="journal article" date="2016" name="Nat. Commun.">
        <title>Thousands of microbial genomes shed light on interconnected biogeochemical processes in an aquifer system.</title>
        <authorList>
            <person name="Anantharaman K."/>
            <person name="Brown C.T."/>
            <person name="Hug L.A."/>
            <person name="Sharon I."/>
            <person name="Castelle C.J."/>
            <person name="Probst A.J."/>
            <person name="Thomas B.C."/>
            <person name="Singh A."/>
            <person name="Wilkins M.J."/>
            <person name="Karaoz U."/>
            <person name="Brodie E.L."/>
            <person name="Williams K.H."/>
            <person name="Hubbard S.S."/>
            <person name="Banfield J.F."/>
        </authorList>
    </citation>
    <scope>NUCLEOTIDE SEQUENCE [LARGE SCALE GENOMIC DNA]</scope>
</reference>
<dbReference type="InterPro" id="IPR004114">
    <property type="entry name" value="THUMP_dom"/>
</dbReference>
<dbReference type="CDD" id="cd11715">
    <property type="entry name" value="THUMP_AdoMetMT"/>
    <property type="match status" value="1"/>
</dbReference>
<dbReference type="SUPFAM" id="SSF53335">
    <property type="entry name" value="S-adenosyl-L-methionine-dependent methyltransferases"/>
    <property type="match status" value="1"/>
</dbReference>
<dbReference type="Gene3D" id="3.40.50.150">
    <property type="entry name" value="Vaccinia Virus protein VP39"/>
    <property type="match status" value="1"/>
</dbReference>
<dbReference type="GO" id="GO:0003723">
    <property type="term" value="F:RNA binding"/>
    <property type="evidence" value="ECO:0007669"/>
    <property type="project" value="UniProtKB-UniRule"/>
</dbReference>
<name>A0A1F7FH00_UNCRA</name>
<feature type="domain" description="THUMP" evidence="4">
    <location>
        <begin position="47"/>
        <end position="158"/>
    </location>
</feature>
<organism evidence="5 6">
    <name type="scientific">Candidatus Raymondbacteria bacterium RIFOXYD12_FULL_49_13</name>
    <dbReference type="NCBI Taxonomy" id="1817890"/>
    <lineage>
        <taxon>Bacteria</taxon>
        <taxon>Raymondiibacteriota</taxon>
    </lineage>
</organism>
<evidence type="ECO:0000259" key="4">
    <source>
        <dbReference type="PROSITE" id="PS51165"/>
    </source>
</evidence>
<dbReference type="Pfam" id="PF01170">
    <property type="entry name" value="UPF0020"/>
    <property type="match status" value="1"/>
</dbReference>
<evidence type="ECO:0000256" key="3">
    <source>
        <dbReference type="PROSITE-ProRule" id="PRU00529"/>
    </source>
</evidence>
<evidence type="ECO:0000256" key="1">
    <source>
        <dbReference type="ARBA" id="ARBA00022603"/>
    </source>
</evidence>
<dbReference type="GO" id="GO:0070043">
    <property type="term" value="F:rRNA (guanine-N7-)-methyltransferase activity"/>
    <property type="evidence" value="ECO:0007669"/>
    <property type="project" value="TreeGrafter"/>
</dbReference>
<dbReference type="InterPro" id="IPR000241">
    <property type="entry name" value="RlmKL-like_Mtase"/>
</dbReference>
<dbReference type="Gene3D" id="3.30.2130.30">
    <property type="match status" value="1"/>
</dbReference>
<dbReference type="AlphaFoldDB" id="A0A1F7FH00"/>
<evidence type="ECO:0000313" key="6">
    <source>
        <dbReference type="Proteomes" id="UP000179243"/>
    </source>
</evidence>
<dbReference type="GO" id="GO:0008990">
    <property type="term" value="F:rRNA (guanine-N2-)-methyltransferase activity"/>
    <property type="evidence" value="ECO:0007669"/>
    <property type="project" value="TreeGrafter"/>
</dbReference>
<dbReference type="PROSITE" id="PS51165">
    <property type="entry name" value="THUMP"/>
    <property type="match status" value="1"/>
</dbReference>
<comment type="caution">
    <text evidence="5">The sequence shown here is derived from an EMBL/GenBank/DDBJ whole genome shotgun (WGS) entry which is preliminary data.</text>
</comment>
<dbReference type="EMBL" id="MFYX01000043">
    <property type="protein sequence ID" value="OGK05984.1"/>
    <property type="molecule type" value="Genomic_DNA"/>
</dbReference>
<proteinExistence type="predicted"/>
<dbReference type="PANTHER" id="PTHR47313">
    <property type="entry name" value="RIBOSOMAL RNA LARGE SUBUNIT METHYLTRANSFERASE K/L"/>
    <property type="match status" value="1"/>
</dbReference>
<protein>
    <submittedName>
        <fullName evidence="5">DNA methylase</fullName>
    </submittedName>
</protein>
<keyword evidence="1 5" id="KW-0489">Methyltransferase</keyword>
<keyword evidence="3" id="KW-0694">RNA-binding</keyword>
<dbReference type="PANTHER" id="PTHR47313:SF1">
    <property type="entry name" value="RIBOSOMAL RNA LARGE SUBUNIT METHYLTRANSFERASE K_L"/>
    <property type="match status" value="1"/>
</dbReference>
<keyword evidence="2" id="KW-0808">Transferase</keyword>
<dbReference type="Proteomes" id="UP000179243">
    <property type="component" value="Unassembled WGS sequence"/>
</dbReference>
<evidence type="ECO:0000256" key="2">
    <source>
        <dbReference type="ARBA" id="ARBA00022679"/>
    </source>
</evidence>
<evidence type="ECO:0000313" key="5">
    <source>
        <dbReference type="EMBL" id="OGK05984.1"/>
    </source>
</evidence>
<dbReference type="InterPro" id="IPR054170">
    <property type="entry name" value="RlmL_1st"/>
</dbReference>
<accession>A0A1F7FH00</accession>
<dbReference type="Pfam" id="PF22020">
    <property type="entry name" value="RlmL_1st"/>
    <property type="match status" value="1"/>
</dbReference>
<dbReference type="SMART" id="SM00981">
    <property type="entry name" value="THUMP"/>
    <property type="match status" value="1"/>
</dbReference>
<gene>
    <name evidence="5" type="ORF">A2519_22825</name>
</gene>